<organism evidence="1">
    <name type="scientific">bioreactor metagenome</name>
    <dbReference type="NCBI Taxonomy" id="1076179"/>
    <lineage>
        <taxon>unclassified sequences</taxon>
        <taxon>metagenomes</taxon>
        <taxon>ecological metagenomes</taxon>
    </lineage>
</organism>
<proteinExistence type="predicted"/>
<protein>
    <submittedName>
        <fullName evidence="1">Uncharacterized protein</fullName>
    </submittedName>
</protein>
<dbReference type="EMBL" id="VSSQ01025197">
    <property type="protein sequence ID" value="MPM73178.1"/>
    <property type="molecule type" value="Genomic_DNA"/>
</dbReference>
<gene>
    <name evidence="1" type="ORF">SDC9_120154</name>
</gene>
<accession>A0A645C725</accession>
<evidence type="ECO:0000313" key="1">
    <source>
        <dbReference type="EMBL" id="MPM73178.1"/>
    </source>
</evidence>
<sequence>MPDRLPDPRARVGGDRRVVDAGDRTVHEDGGDGVVDQILHRRAATVLRGEDDAVDPQ</sequence>
<reference evidence="1" key="1">
    <citation type="submission" date="2019-08" db="EMBL/GenBank/DDBJ databases">
        <authorList>
            <person name="Kucharzyk K."/>
            <person name="Murdoch R.W."/>
            <person name="Higgins S."/>
            <person name="Loffler F."/>
        </authorList>
    </citation>
    <scope>NUCLEOTIDE SEQUENCE</scope>
</reference>
<dbReference type="AlphaFoldDB" id="A0A645C725"/>
<name>A0A645C725_9ZZZZ</name>
<comment type="caution">
    <text evidence="1">The sequence shown here is derived from an EMBL/GenBank/DDBJ whole genome shotgun (WGS) entry which is preliminary data.</text>
</comment>